<accession>A0AAV7M1I4</accession>
<feature type="region of interest" description="Disordered" evidence="1">
    <location>
        <begin position="100"/>
        <end position="205"/>
    </location>
</feature>
<reference evidence="2" key="1">
    <citation type="journal article" date="2022" name="bioRxiv">
        <title>Sequencing and chromosome-scale assembly of the giantPleurodeles waltlgenome.</title>
        <authorList>
            <person name="Brown T."/>
            <person name="Elewa A."/>
            <person name="Iarovenko S."/>
            <person name="Subramanian E."/>
            <person name="Araus A.J."/>
            <person name="Petzold A."/>
            <person name="Susuki M."/>
            <person name="Suzuki K.-i.T."/>
            <person name="Hayashi T."/>
            <person name="Toyoda A."/>
            <person name="Oliveira C."/>
            <person name="Osipova E."/>
            <person name="Leigh N.D."/>
            <person name="Simon A."/>
            <person name="Yun M.H."/>
        </authorList>
    </citation>
    <scope>NUCLEOTIDE SEQUENCE</scope>
    <source>
        <strain evidence="2">20211129_DDA</strain>
        <tissue evidence="2">Liver</tissue>
    </source>
</reference>
<proteinExistence type="predicted"/>
<organism evidence="2 3">
    <name type="scientific">Pleurodeles waltl</name>
    <name type="common">Iberian ribbed newt</name>
    <dbReference type="NCBI Taxonomy" id="8319"/>
    <lineage>
        <taxon>Eukaryota</taxon>
        <taxon>Metazoa</taxon>
        <taxon>Chordata</taxon>
        <taxon>Craniata</taxon>
        <taxon>Vertebrata</taxon>
        <taxon>Euteleostomi</taxon>
        <taxon>Amphibia</taxon>
        <taxon>Batrachia</taxon>
        <taxon>Caudata</taxon>
        <taxon>Salamandroidea</taxon>
        <taxon>Salamandridae</taxon>
        <taxon>Pleurodelinae</taxon>
        <taxon>Pleurodeles</taxon>
    </lineage>
</organism>
<evidence type="ECO:0000313" key="3">
    <source>
        <dbReference type="Proteomes" id="UP001066276"/>
    </source>
</evidence>
<sequence>MGRTGMTERRGYIGIARLPRRNITLATRVGLPYLVVAPPTAHPATDQDPLGTRLDASKAEKSDQLSFRAVTDWLTNATPNTCLKAVPPVLISEAARGVPAAARADNRHRRQTHTAAAPERAVPHQESSARARKCPCSPSAAARLTSRLRQPATAGAKHAVALSPEERPERAHAAACKPKSCTPLKASPSTQNRQGKKKKKRENKV</sequence>
<dbReference type="EMBL" id="JANPWB010000014">
    <property type="protein sequence ID" value="KAJ1097088.1"/>
    <property type="molecule type" value="Genomic_DNA"/>
</dbReference>
<protein>
    <submittedName>
        <fullName evidence="2">Uncharacterized protein</fullName>
    </submittedName>
</protein>
<comment type="caution">
    <text evidence="2">The sequence shown here is derived from an EMBL/GenBank/DDBJ whole genome shotgun (WGS) entry which is preliminary data.</text>
</comment>
<feature type="compositionally biased region" description="Basic residues" evidence="1">
    <location>
        <begin position="194"/>
        <end position="205"/>
    </location>
</feature>
<dbReference type="Proteomes" id="UP001066276">
    <property type="component" value="Chromosome 10"/>
</dbReference>
<evidence type="ECO:0000313" key="2">
    <source>
        <dbReference type="EMBL" id="KAJ1097088.1"/>
    </source>
</evidence>
<dbReference type="AlphaFoldDB" id="A0AAV7M1I4"/>
<gene>
    <name evidence="2" type="ORF">NDU88_002215</name>
</gene>
<keyword evidence="3" id="KW-1185">Reference proteome</keyword>
<name>A0AAV7M1I4_PLEWA</name>
<evidence type="ECO:0000256" key="1">
    <source>
        <dbReference type="SAM" id="MobiDB-lite"/>
    </source>
</evidence>